<evidence type="ECO:0000256" key="1">
    <source>
        <dbReference type="SAM" id="SignalP"/>
    </source>
</evidence>
<gene>
    <name evidence="2" type="ORF">LB941_09385</name>
</gene>
<proteinExistence type="predicted"/>
<accession>A0A9X2FLQ8</accession>
<comment type="caution">
    <text evidence="2">The sequence shown here is derived from an EMBL/GenBank/DDBJ whole genome shotgun (WGS) entry which is preliminary data.</text>
</comment>
<name>A0A9X2FLQ8_9LACO</name>
<evidence type="ECO:0000313" key="2">
    <source>
        <dbReference type="EMBL" id="MCP0887544.1"/>
    </source>
</evidence>
<feature type="chain" id="PRO_5040984248" description="Lipoprotein" evidence="1">
    <location>
        <begin position="20"/>
        <end position="254"/>
    </location>
</feature>
<sequence length="254" mass="29134">MKKIIKIFLLLFSAMFFLAGCSGKTSNTQNREKTIKFVKSTKEHVWFEVDADAMNNYGKTTIPKAIIITKNGYATYYNTNIDYYDENYSDTKFLDKYKPKEIGEYSKMSINEIKKAAEKADYWVYECDKSAIENGSTEELEDKNKLLGSYESAPTKKMKVSYTTDKTGNNIASENVILPGAARVGHNSVKGDDDDLNAKYKEIVFTSTISSPFTIYNNKYIGYEYYYVSSTGSVTHNYYLTKRMFKNQKISFDK</sequence>
<dbReference type="PROSITE" id="PS51257">
    <property type="entry name" value="PROKAR_LIPOPROTEIN"/>
    <property type="match status" value="1"/>
</dbReference>
<organism evidence="2 3">
    <name type="scientific">Ligilactobacillus ubinensis</name>
    <dbReference type="NCBI Taxonomy" id="2876789"/>
    <lineage>
        <taxon>Bacteria</taxon>
        <taxon>Bacillati</taxon>
        <taxon>Bacillota</taxon>
        <taxon>Bacilli</taxon>
        <taxon>Lactobacillales</taxon>
        <taxon>Lactobacillaceae</taxon>
        <taxon>Ligilactobacillus</taxon>
    </lineage>
</organism>
<evidence type="ECO:0000313" key="3">
    <source>
        <dbReference type="Proteomes" id="UP001139006"/>
    </source>
</evidence>
<dbReference type="AlphaFoldDB" id="A0A9X2FLQ8"/>
<keyword evidence="1" id="KW-0732">Signal</keyword>
<dbReference type="RefSeq" id="WP_253361511.1">
    <property type="nucleotide sequence ID" value="NZ_JAIULA010000019.1"/>
</dbReference>
<dbReference type="Proteomes" id="UP001139006">
    <property type="component" value="Unassembled WGS sequence"/>
</dbReference>
<keyword evidence="3" id="KW-1185">Reference proteome</keyword>
<protein>
    <recommendedName>
        <fullName evidence="4">Lipoprotein</fullName>
    </recommendedName>
</protein>
<feature type="signal peptide" evidence="1">
    <location>
        <begin position="1"/>
        <end position="19"/>
    </location>
</feature>
<evidence type="ECO:0008006" key="4">
    <source>
        <dbReference type="Google" id="ProtNLM"/>
    </source>
</evidence>
<reference evidence="2 3" key="1">
    <citation type="journal article" date="2023" name="Int. J. Syst. Evol. Microbiol.">
        <title>Ligilactobacillus ubinensis sp. nov., a novel species isolated from the wild ferment of a durian fruit (Durio zibethinus).</title>
        <authorList>
            <person name="Heng Y.C."/>
            <person name="Menon N."/>
            <person name="Chen B."/>
            <person name="Loo B.Z.L."/>
            <person name="Wong G.W.J."/>
            <person name="Lim A.C.H."/>
            <person name="Silvaraju S."/>
            <person name="Kittelmann S."/>
        </authorList>
    </citation>
    <scope>NUCLEOTIDE SEQUENCE [LARGE SCALE GENOMIC DNA]</scope>
    <source>
        <strain evidence="2 3">WILCCON 0076</strain>
    </source>
</reference>
<dbReference type="EMBL" id="JAIULA010000019">
    <property type="protein sequence ID" value="MCP0887544.1"/>
    <property type="molecule type" value="Genomic_DNA"/>
</dbReference>